<evidence type="ECO:0000256" key="4">
    <source>
        <dbReference type="ARBA" id="ARBA00023163"/>
    </source>
</evidence>
<comment type="similarity">
    <text evidence="1">Belongs to the LysR transcriptional regulatory family.</text>
</comment>
<sequence>MADCLEIPYGRIFIGKKCTVMDWENLRYFAALAASGTFLGAAKALGVEHATVSRRVALLEEQLKLRLIDRRGRRIALTPDGERIAGMARQMEEQALAIRRSAVPGDRLTGSVRISAPPALAGVLLPGPIAALRREHPAIDIAVIGEKRYASLNRREADIAIRLSRPDQGDLTMTRIGSVTFHFYASPSYLADVPERDWSFITYGADMEASPQHLRLIEVAAGRPIGLRASTLELQRATAQAGGGVAVLPDFFVGSGDGLVVALTEKEPVRRDIWLVVHSDIRSVPIIRVVMDAIRQGSRVMGRGEMMDDIGLADER</sequence>
<evidence type="ECO:0000313" key="7">
    <source>
        <dbReference type="Proteomes" id="UP000320653"/>
    </source>
</evidence>
<dbReference type="GO" id="GO:0006351">
    <property type="term" value="P:DNA-templated transcription"/>
    <property type="evidence" value="ECO:0007669"/>
    <property type="project" value="TreeGrafter"/>
</dbReference>
<dbReference type="InterPro" id="IPR000847">
    <property type="entry name" value="LysR_HTH_N"/>
</dbReference>
<dbReference type="InterPro" id="IPR036390">
    <property type="entry name" value="WH_DNA-bd_sf"/>
</dbReference>
<gene>
    <name evidence="6" type="ORF">FHW37_103647</name>
</gene>
<dbReference type="Gene3D" id="3.40.190.290">
    <property type="match status" value="1"/>
</dbReference>
<keyword evidence="3" id="KW-0238">DNA-binding</keyword>
<dbReference type="SUPFAM" id="SSF53850">
    <property type="entry name" value="Periplasmic binding protein-like II"/>
    <property type="match status" value="1"/>
</dbReference>
<keyword evidence="2" id="KW-0805">Transcription regulation</keyword>
<keyword evidence="7" id="KW-1185">Reference proteome</keyword>
<dbReference type="AlphaFoldDB" id="A0A561QWM9"/>
<evidence type="ECO:0000256" key="3">
    <source>
        <dbReference type="ARBA" id="ARBA00023125"/>
    </source>
</evidence>
<evidence type="ECO:0000256" key="2">
    <source>
        <dbReference type="ARBA" id="ARBA00023015"/>
    </source>
</evidence>
<protein>
    <submittedName>
        <fullName evidence="6">LysR family transcriptional regulator</fullName>
    </submittedName>
</protein>
<evidence type="ECO:0000259" key="5">
    <source>
        <dbReference type="PROSITE" id="PS50931"/>
    </source>
</evidence>
<organism evidence="6 7">
    <name type="scientific">Neorhizobium alkalisoli</name>
    <dbReference type="NCBI Taxonomy" id="528178"/>
    <lineage>
        <taxon>Bacteria</taxon>
        <taxon>Pseudomonadati</taxon>
        <taxon>Pseudomonadota</taxon>
        <taxon>Alphaproteobacteria</taxon>
        <taxon>Hyphomicrobiales</taxon>
        <taxon>Rhizobiaceae</taxon>
        <taxon>Rhizobium/Agrobacterium group</taxon>
        <taxon>Neorhizobium</taxon>
    </lineage>
</organism>
<dbReference type="GO" id="GO:0043565">
    <property type="term" value="F:sequence-specific DNA binding"/>
    <property type="evidence" value="ECO:0007669"/>
    <property type="project" value="TreeGrafter"/>
</dbReference>
<reference evidence="6 7" key="1">
    <citation type="submission" date="2019-06" db="EMBL/GenBank/DDBJ databases">
        <title>Sorghum-associated microbial communities from plants grown in Nebraska, USA.</title>
        <authorList>
            <person name="Schachtman D."/>
        </authorList>
    </citation>
    <scope>NUCLEOTIDE SEQUENCE [LARGE SCALE GENOMIC DNA]</scope>
    <source>
        <strain evidence="6 7">1225</strain>
    </source>
</reference>
<dbReference type="Pfam" id="PF00126">
    <property type="entry name" value="HTH_1"/>
    <property type="match status" value="1"/>
</dbReference>
<dbReference type="Proteomes" id="UP000320653">
    <property type="component" value="Unassembled WGS sequence"/>
</dbReference>
<dbReference type="PROSITE" id="PS50931">
    <property type="entry name" value="HTH_LYSR"/>
    <property type="match status" value="1"/>
</dbReference>
<dbReference type="PANTHER" id="PTHR30537">
    <property type="entry name" value="HTH-TYPE TRANSCRIPTIONAL REGULATOR"/>
    <property type="match status" value="1"/>
</dbReference>
<dbReference type="Gene3D" id="1.10.10.10">
    <property type="entry name" value="Winged helix-like DNA-binding domain superfamily/Winged helix DNA-binding domain"/>
    <property type="match status" value="1"/>
</dbReference>
<dbReference type="EMBL" id="VIWP01000003">
    <property type="protein sequence ID" value="TWF54777.1"/>
    <property type="molecule type" value="Genomic_DNA"/>
</dbReference>
<dbReference type="InterPro" id="IPR005119">
    <property type="entry name" value="LysR_subst-bd"/>
</dbReference>
<dbReference type="InterPro" id="IPR036388">
    <property type="entry name" value="WH-like_DNA-bd_sf"/>
</dbReference>
<dbReference type="InterPro" id="IPR058163">
    <property type="entry name" value="LysR-type_TF_proteobact-type"/>
</dbReference>
<accession>A0A561QWM9</accession>
<evidence type="ECO:0000313" key="6">
    <source>
        <dbReference type="EMBL" id="TWF54777.1"/>
    </source>
</evidence>
<feature type="domain" description="HTH lysR-type" evidence="5">
    <location>
        <begin position="21"/>
        <end position="78"/>
    </location>
</feature>
<dbReference type="Pfam" id="PF03466">
    <property type="entry name" value="LysR_substrate"/>
    <property type="match status" value="1"/>
</dbReference>
<keyword evidence="4" id="KW-0804">Transcription</keyword>
<dbReference type="PANTHER" id="PTHR30537:SF3">
    <property type="entry name" value="TRANSCRIPTIONAL REGULATORY PROTEIN"/>
    <property type="match status" value="1"/>
</dbReference>
<dbReference type="SUPFAM" id="SSF46785">
    <property type="entry name" value="Winged helix' DNA-binding domain"/>
    <property type="match status" value="1"/>
</dbReference>
<evidence type="ECO:0000256" key="1">
    <source>
        <dbReference type="ARBA" id="ARBA00009437"/>
    </source>
</evidence>
<comment type="caution">
    <text evidence="6">The sequence shown here is derived from an EMBL/GenBank/DDBJ whole genome shotgun (WGS) entry which is preliminary data.</text>
</comment>
<name>A0A561QWM9_9HYPH</name>
<proteinExistence type="inferred from homology"/>
<dbReference type="GO" id="GO:0003700">
    <property type="term" value="F:DNA-binding transcription factor activity"/>
    <property type="evidence" value="ECO:0007669"/>
    <property type="project" value="InterPro"/>
</dbReference>